<dbReference type="AlphaFoldDB" id="A0A8X6N8H8"/>
<evidence type="ECO:0000313" key="1">
    <source>
        <dbReference type="EMBL" id="GFS99565.1"/>
    </source>
</evidence>
<dbReference type="EMBL" id="BMAW01101478">
    <property type="protein sequence ID" value="GFS99565.1"/>
    <property type="molecule type" value="Genomic_DNA"/>
</dbReference>
<sequence length="78" mass="8558">MIIGAANLMGASRTTASEVIIAYINMGKVSSVKQKNADNLRDEQLSPETHIHQIYSMEAVSYNHYLMNGHSASVYITA</sequence>
<protein>
    <submittedName>
        <fullName evidence="1">Uncharacterized protein</fullName>
    </submittedName>
</protein>
<name>A0A8X6N8H8_NEPPI</name>
<organism evidence="1 2">
    <name type="scientific">Nephila pilipes</name>
    <name type="common">Giant wood spider</name>
    <name type="synonym">Nephila maculata</name>
    <dbReference type="NCBI Taxonomy" id="299642"/>
    <lineage>
        <taxon>Eukaryota</taxon>
        <taxon>Metazoa</taxon>
        <taxon>Ecdysozoa</taxon>
        <taxon>Arthropoda</taxon>
        <taxon>Chelicerata</taxon>
        <taxon>Arachnida</taxon>
        <taxon>Araneae</taxon>
        <taxon>Araneomorphae</taxon>
        <taxon>Entelegynae</taxon>
        <taxon>Araneoidea</taxon>
        <taxon>Nephilidae</taxon>
        <taxon>Nephila</taxon>
    </lineage>
</organism>
<comment type="caution">
    <text evidence="1">The sequence shown here is derived from an EMBL/GenBank/DDBJ whole genome shotgun (WGS) entry which is preliminary data.</text>
</comment>
<dbReference type="Proteomes" id="UP000887013">
    <property type="component" value="Unassembled WGS sequence"/>
</dbReference>
<accession>A0A8X6N8H8</accession>
<reference evidence="1" key="1">
    <citation type="submission" date="2020-08" db="EMBL/GenBank/DDBJ databases">
        <title>Multicomponent nature underlies the extraordinary mechanical properties of spider dragline silk.</title>
        <authorList>
            <person name="Kono N."/>
            <person name="Nakamura H."/>
            <person name="Mori M."/>
            <person name="Yoshida Y."/>
            <person name="Ohtoshi R."/>
            <person name="Malay A.D."/>
            <person name="Moran D.A.P."/>
            <person name="Tomita M."/>
            <person name="Numata K."/>
            <person name="Arakawa K."/>
        </authorList>
    </citation>
    <scope>NUCLEOTIDE SEQUENCE</scope>
</reference>
<gene>
    <name evidence="1" type="ORF">NPIL_332661</name>
</gene>
<evidence type="ECO:0000313" key="2">
    <source>
        <dbReference type="Proteomes" id="UP000887013"/>
    </source>
</evidence>
<proteinExistence type="predicted"/>
<keyword evidence="2" id="KW-1185">Reference proteome</keyword>